<name>A0A0D3JDG1_EMIH1</name>
<keyword evidence="4" id="KW-1185">Reference proteome</keyword>
<evidence type="ECO:0008006" key="5">
    <source>
        <dbReference type="Google" id="ProtNLM"/>
    </source>
</evidence>
<dbReference type="PaxDb" id="2903-EOD21546"/>
<reference evidence="3" key="2">
    <citation type="submission" date="2024-10" db="UniProtKB">
        <authorList>
            <consortium name="EnsemblProtists"/>
        </authorList>
    </citation>
    <scope>IDENTIFICATION</scope>
</reference>
<dbReference type="GeneID" id="17267091"/>
<dbReference type="KEGG" id="ehx:EMIHUDRAFT_117121"/>
<accession>A0A0D3JDG1</accession>
<dbReference type="AlphaFoldDB" id="A0A0D3JDG1"/>
<dbReference type="Pfam" id="PF06549">
    <property type="entry name" value="DUF1118"/>
    <property type="match status" value="1"/>
</dbReference>
<dbReference type="HOGENOM" id="CLU_1196743_0_0_1"/>
<dbReference type="InterPro" id="IPR009500">
    <property type="entry name" value="DUF1118"/>
</dbReference>
<evidence type="ECO:0000313" key="3">
    <source>
        <dbReference type="EnsemblProtists" id="EOD21546"/>
    </source>
</evidence>
<dbReference type="EnsemblProtists" id="EOD21546">
    <property type="protein sequence ID" value="EOD21546"/>
    <property type="gene ID" value="EMIHUDRAFT_117121"/>
</dbReference>
<sequence length="232" mass="24622">MEEEGAVGELEEEEEEEGAVDEWEEEGAVDIGVSDSEEELAVPAPRSAILPAAAVLRSSAVRMGGNSKKYAFENFEDGLFEAREVSIEKPPVYFLSRVNELGVLTSVSELGLLSAAAENGVFTKLESVGAFSAVESLLKTGIVEKLKLLSTFESLLDVDAGLIYTGANFCLALLPTVVTLEICGFLPKHGPGVTAVESLFCLSTGAVGVALFVAAFLIGVLQEDPEDTRIFK</sequence>
<feature type="transmembrane region" description="Helical" evidence="2">
    <location>
        <begin position="199"/>
        <end position="221"/>
    </location>
</feature>
<keyword evidence="2" id="KW-1133">Transmembrane helix</keyword>
<evidence type="ECO:0000313" key="4">
    <source>
        <dbReference type="Proteomes" id="UP000013827"/>
    </source>
</evidence>
<keyword evidence="2" id="KW-0812">Transmembrane</keyword>
<evidence type="ECO:0000256" key="1">
    <source>
        <dbReference type="SAM" id="MobiDB-lite"/>
    </source>
</evidence>
<keyword evidence="2" id="KW-0472">Membrane</keyword>
<evidence type="ECO:0000256" key="2">
    <source>
        <dbReference type="SAM" id="Phobius"/>
    </source>
</evidence>
<protein>
    <recommendedName>
        <fullName evidence="5">CNNM transmembrane domain-containing protein</fullName>
    </recommendedName>
</protein>
<reference evidence="4" key="1">
    <citation type="journal article" date="2013" name="Nature">
        <title>Pan genome of the phytoplankton Emiliania underpins its global distribution.</title>
        <authorList>
            <person name="Read B.A."/>
            <person name="Kegel J."/>
            <person name="Klute M.J."/>
            <person name="Kuo A."/>
            <person name="Lefebvre S.C."/>
            <person name="Maumus F."/>
            <person name="Mayer C."/>
            <person name="Miller J."/>
            <person name="Monier A."/>
            <person name="Salamov A."/>
            <person name="Young J."/>
            <person name="Aguilar M."/>
            <person name="Claverie J.M."/>
            <person name="Frickenhaus S."/>
            <person name="Gonzalez K."/>
            <person name="Herman E.K."/>
            <person name="Lin Y.C."/>
            <person name="Napier J."/>
            <person name="Ogata H."/>
            <person name="Sarno A.F."/>
            <person name="Shmutz J."/>
            <person name="Schroeder D."/>
            <person name="de Vargas C."/>
            <person name="Verret F."/>
            <person name="von Dassow P."/>
            <person name="Valentin K."/>
            <person name="Van de Peer Y."/>
            <person name="Wheeler G."/>
            <person name="Dacks J.B."/>
            <person name="Delwiche C.F."/>
            <person name="Dyhrman S.T."/>
            <person name="Glockner G."/>
            <person name="John U."/>
            <person name="Richards T."/>
            <person name="Worden A.Z."/>
            <person name="Zhang X."/>
            <person name="Grigoriev I.V."/>
            <person name="Allen A.E."/>
            <person name="Bidle K."/>
            <person name="Borodovsky M."/>
            <person name="Bowler C."/>
            <person name="Brownlee C."/>
            <person name="Cock J.M."/>
            <person name="Elias M."/>
            <person name="Gladyshev V.N."/>
            <person name="Groth M."/>
            <person name="Guda C."/>
            <person name="Hadaegh A."/>
            <person name="Iglesias-Rodriguez M.D."/>
            <person name="Jenkins J."/>
            <person name="Jones B.M."/>
            <person name="Lawson T."/>
            <person name="Leese F."/>
            <person name="Lindquist E."/>
            <person name="Lobanov A."/>
            <person name="Lomsadze A."/>
            <person name="Malik S.B."/>
            <person name="Marsh M.E."/>
            <person name="Mackinder L."/>
            <person name="Mock T."/>
            <person name="Mueller-Roeber B."/>
            <person name="Pagarete A."/>
            <person name="Parker M."/>
            <person name="Probert I."/>
            <person name="Quesneville H."/>
            <person name="Raines C."/>
            <person name="Rensing S.A."/>
            <person name="Riano-Pachon D.M."/>
            <person name="Richier S."/>
            <person name="Rokitta S."/>
            <person name="Shiraiwa Y."/>
            <person name="Soanes D.M."/>
            <person name="van der Giezen M."/>
            <person name="Wahlund T.M."/>
            <person name="Williams B."/>
            <person name="Wilson W."/>
            <person name="Wolfe G."/>
            <person name="Wurch L.L."/>
        </authorList>
    </citation>
    <scope>NUCLEOTIDE SEQUENCE</scope>
</reference>
<proteinExistence type="predicted"/>
<feature type="transmembrane region" description="Helical" evidence="2">
    <location>
        <begin position="162"/>
        <end position="187"/>
    </location>
</feature>
<organism evidence="3 4">
    <name type="scientific">Emiliania huxleyi (strain CCMP1516)</name>
    <dbReference type="NCBI Taxonomy" id="280463"/>
    <lineage>
        <taxon>Eukaryota</taxon>
        <taxon>Haptista</taxon>
        <taxon>Haptophyta</taxon>
        <taxon>Prymnesiophyceae</taxon>
        <taxon>Isochrysidales</taxon>
        <taxon>Noelaerhabdaceae</taxon>
        <taxon>Emiliania</taxon>
    </lineage>
</organism>
<dbReference type="RefSeq" id="XP_005773975.1">
    <property type="nucleotide sequence ID" value="XM_005773918.1"/>
</dbReference>
<feature type="region of interest" description="Disordered" evidence="1">
    <location>
        <begin position="1"/>
        <end position="28"/>
    </location>
</feature>
<dbReference type="Proteomes" id="UP000013827">
    <property type="component" value="Unassembled WGS sequence"/>
</dbReference>